<name>A0AAU9ICW1_9CILI</name>
<reference evidence="1" key="1">
    <citation type="submission" date="2021-09" db="EMBL/GenBank/DDBJ databases">
        <authorList>
            <consortium name="AG Swart"/>
            <person name="Singh M."/>
            <person name="Singh A."/>
            <person name="Seah K."/>
            <person name="Emmerich C."/>
        </authorList>
    </citation>
    <scope>NUCLEOTIDE SEQUENCE</scope>
    <source>
        <strain evidence="1">ATCC30299</strain>
    </source>
</reference>
<organism evidence="1 2">
    <name type="scientific">Blepharisma stoltei</name>
    <dbReference type="NCBI Taxonomy" id="1481888"/>
    <lineage>
        <taxon>Eukaryota</taxon>
        <taxon>Sar</taxon>
        <taxon>Alveolata</taxon>
        <taxon>Ciliophora</taxon>
        <taxon>Postciliodesmatophora</taxon>
        <taxon>Heterotrichea</taxon>
        <taxon>Heterotrichida</taxon>
        <taxon>Blepharismidae</taxon>
        <taxon>Blepharisma</taxon>
    </lineage>
</organism>
<dbReference type="EMBL" id="CAJZBQ010000004">
    <property type="protein sequence ID" value="CAG9311720.1"/>
    <property type="molecule type" value="Genomic_DNA"/>
</dbReference>
<dbReference type="AlphaFoldDB" id="A0AAU9ICW1"/>
<evidence type="ECO:0000313" key="2">
    <source>
        <dbReference type="Proteomes" id="UP001162131"/>
    </source>
</evidence>
<comment type="caution">
    <text evidence="1">The sequence shown here is derived from an EMBL/GenBank/DDBJ whole genome shotgun (WGS) entry which is preliminary data.</text>
</comment>
<accession>A0AAU9ICW1</accession>
<dbReference type="Proteomes" id="UP001162131">
    <property type="component" value="Unassembled WGS sequence"/>
</dbReference>
<protein>
    <submittedName>
        <fullName evidence="1">Uncharacterized protein</fullName>
    </submittedName>
</protein>
<sequence>MPTASEKEIQDSKRRLHQERTYSKAFLNLQDAPWRPYHLYLLGIGFFSSKEQTLKSLASCVSSAMR</sequence>
<evidence type="ECO:0000313" key="1">
    <source>
        <dbReference type="EMBL" id="CAG9311720.1"/>
    </source>
</evidence>
<proteinExistence type="predicted"/>
<keyword evidence="2" id="KW-1185">Reference proteome</keyword>
<gene>
    <name evidence="1" type="ORF">BSTOLATCC_MIC4030</name>
</gene>